<evidence type="ECO:0000313" key="2">
    <source>
        <dbReference type="WBParaSite" id="MCU_007050-RA"/>
    </source>
</evidence>
<organism evidence="2">
    <name type="scientific">Mesocestoides corti</name>
    <name type="common">Flatworm</name>
    <dbReference type="NCBI Taxonomy" id="53468"/>
    <lineage>
        <taxon>Eukaryota</taxon>
        <taxon>Metazoa</taxon>
        <taxon>Spiralia</taxon>
        <taxon>Lophotrochozoa</taxon>
        <taxon>Platyhelminthes</taxon>
        <taxon>Cestoda</taxon>
        <taxon>Eucestoda</taxon>
        <taxon>Cyclophyllidea</taxon>
        <taxon>Mesocestoididae</taxon>
        <taxon>Mesocestoides</taxon>
    </lineage>
</organism>
<reference evidence="2" key="1">
    <citation type="submission" date="2019-11" db="UniProtKB">
        <authorList>
            <consortium name="WormBaseParasite"/>
        </authorList>
    </citation>
    <scope>IDENTIFICATION</scope>
</reference>
<dbReference type="AlphaFoldDB" id="A0A5K3FDV3"/>
<sequence>MSANTTALYICAHNRNDRELGFVSPTSTHSGAGGLTANPPPLRTHAPDPTDQTARATRAENVSPKPPPPPAPSYHLLTRVITNRR</sequence>
<name>A0A5K3FDV3_MESCO</name>
<accession>A0A5K3FDV3</accession>
<proteinExistence type="predicted"/>
<evidence type="ECO:0000256" key="1">
    <source>
        <dbReference type="SAM" id="MobiDB-lite"/>
    </source>
</evidence>
<feature type="region of interest" description="Disordered" evidence="1">
    <location>
        <begin position="17"/>
        <end position="85"/>
    </location>
</feature>
<dbReference type="WBParaSite" id="MCU_007050-RA">
    <property type="protein sequence ID" value="MCU_007050-RA"/>
    <property type="gene ID" value="MCU_007050"/>
</dbReference>
<protein>
    <submittedName>
        <fullName evidence="2">Uncharacterized protein</fullName>
    </submittedName>
</protein>